<dbReference type="EMBL" id="LNVH01000004">
    <property type="protein sequence ID" value="ORJ32109.1"/>
    <property type="molecule type" value="Genomic_DNA"/>
</dbReference>
<organism evidence="1 2">
    <name type="scientific">Streptococcus oralis subsp. tigurinus</name>
    <dbReference type="NCBI Taxonomy" id="1077464"/>
    <lineage>
        <taxon>Bacteria</taxon>
        <taxon>Bacillati</taxon>
        <taxon>Bacillota</taxon>
        <taxon>Bacilli</taxon>
        <taxon>Lactobacillales</taxon>
        <taxon>Streptococcaceae</taxon>
        <taxon>Streptococcus</taxon>
    </lineage>
</organism>
<name>A0A1X0WZJ4_STROR</name>
<comment type="caution">
    <text evidence="1">The sequence shown here is derived from an EMBL/GenBank/DDBJ whole genome shotgun (WGS) entry which is preliminary data.</text>
</comment>
<evidence type="ECO:0000313" key="1">
    <source>
        <dbReference type="EMBL" id="ORJ32109.1"/>
    </source>
</evidence>
<reference evidence="1 2" key="1">
    <citation type="journal article" date="2016" name="PLoS ONE">
        <title>Comparative Genomics Analysis of Streptococcus tigurinus Strains Identifies Genetic Elements Specifically and Uniquely Present in Highly Virulent Strains.</title>
        <authorList>
            <person name="Diene S.M."/>
            <person name="Francois P."/>
            <person name="Zbinden A."/>
            <person name="Entenza J.M."/>
            <person name="Resch G."/>
        </authorList>
    </citation>
    <scope>NUCLEOTIDE SEQUENCE [LARGE SCALE GENOMIC DNA]</scope>
    <source>
        <strain evidence="1 2">859</strain>
    </source>
</reference>
<dbReference type="RefSeq" id="WP_084868232.1">
    <property type="nucleotide sequence ID" value="NZ_LNVH01000004.1"/>
</dbReference>
<evidence type="ECO:0000313" key="2">
    <source>
        <dbReference type="Proteomes" id="UP000192532"/>
    </source>
</evidence>
<dbReference type="Proteomes" id="UP000192532">
    <property type="component" value="Unassembled WGS sequence"/>
</dbReference>
<proteinExistence type="predicted"/>
<gene>
    <name evidence="1" type="ORF">ATE37_01980</name>
</gene>
<sequence>MKNGHMILGQRWTNAIRNEAGTSTKMFNLSKKIVEFPDNNLQEIHSALYGLLRAGYDISNMRDVEELAKYVDVKKSHGKLLDVTRDDIELYHRLFVARFGK</sequence>
<accession>A0A1X0WZJ4</accession>
<dbReference type="AlphaFoldDB" id="A0A1X0WZJ4"/>
<protein>
    <submittedName>
        <fullName evidence="1">Uncharacterized protein</fullName>
    </submittedName>
</protein>